<dbReference type="Pfam" id="PF00005">
    <property type="entry name" value="ABC_tran"/>
    <property type="match status" value="1"/>
</dbReference>
<dbReference type="GO" id="GO:0098796">
    <property type="term" value="C:membrane protein complex"/>
    <property type="evidence" value="ECO:0007669"/>
    <property type="project" value="UniProtKB-ARBA"/>
</dbReference>
<evidence type="ECO:0000256" key="1">
    <source>
        <dbReference type="ARBA" id="ARBA00022448"/>
    </source>
</evidence>
<evidence type="ECO:0000256" key="2">
    <source>
        <dbReference type="ARBA" id="ARBA00022741"/>
    </source>
</evidence>
<dbReference type="RefSeq" id="WP_162450719.1">
    <property type="nucleotide sequence ID" value="NZ_WLZY01000004.1"/>
</dbReference>
<dbReference type="EMBL" id="WLZY01000004">
    <property type="protein sequence ID" value="NDL58023.1"/>
    <property type="molecule type" value="Genomic_DNA"/>
</dbReference>
<dbReference type="InterPro" id="IPR003593">
    <property type="entry name" value="AAA+_ATPase"/>
</dbReference>
<dbReference type="InterPro" id="IPR017911">
    <property type="entry name" value="MacB-like_ATP-bd"/>
</dbReference>
<dbReference type="CDD" id="cd03255">
    <property type="entry name" value="ABC_MJ0796_LolCDE_FtsE"/>
    <property type="match status" value="1"/>
</dbReference>
<organism evidence="6 7">
    <name type="scientific">Phytoactinopolyspora mesophila</name>
    <dbReference type="NCBI Taxonomy" id="2650750"/>
    <lineage>
        <taxon>Bacteria</taxon>
        <taxon>Bacillati</taxon>
        <taxon>Actinomycetota</taxon>
        <taxon>Actinomycetes</taxon>
        <taxon>Jiangellales</taxon>
        <taxon>Jiangellaceae</taxon>
        <taxon>Phytoactinopolyspora</taxon>
    </lineage>
</organism>
<evidence type="ECO:0000313" key="7">
    <source>
        <dbReference type="Proteomes" id="UP000460435"/>
    </source>
</evidence>
<dbReference type="PANTHER" id="PTHR24220">
    <property type="entry name" value="IMPORT ATP-BINDING PROTEIN"/>
    <property type="match status" value="1"/>
</dbReference>
<reference evidence="6 7" key="1">
    <citation type="submission" date="2019-11" db="EMBL/GenBank/DDBJ databases">
        <authorList>
            <person name="Li X.-J."/>
            <person name="Feng X.-M."/>
        </authorList>
    </citation>
    <scope>NUCLEOTIDE SEQUENCE [LARGE SCALE GENOMIC DNA]</scope>
    <source>
        <strain evidence="6 7">XMNu-373</strain>
    </source>
</reference>
<feature type="domain" description="ABC transporter" evidence="5">
    <location>
        <begin position="15"/>
        <end position="251"/>
    </location>
</feature>
<keyword evidence="2" id="KW-0547">Nucleotide-binding</keyword>
<dbReference type="SUPFAM" id="SSF52540">
    <property type="entry name" value="P-loop containing nucleoside triphosphate hydrolases"/>
    <property type="match status" value="1"/>
</dbReference>
<dbReference type="FunFam" id="3.40.50.300:FF:000032">
    <property type="entry name" value="Export ABC transporter ATP-binding protein"/>
    <property type="match status" value="1"/>
</dbReference>
<accession>A0A7K3M3X7</accession>
<dbReference type="GO" id="GO:0016887">
    <property type="term" value="F:ATP hydrolysis activity"/>
    <property type="evidence" value="ECO:0007669"/>
    <property type="project" value="InterPro"/>
</dbReference>
<dbReference type="InterPro" id="IPR017871">
    <property type="entry name" value="ABC_transporter-like_CS"/>
</dbReference>
<dbReference type="SMART" id="SM00382">
    <property type="entry name" value="AAA"/>
    <property type="match status" value="1"/>
</dbReference>
<dbReference type="PROSITE" id="PS50893">
    <property type="entry name" value="ABC_TRANSPORTER_2"/>
    <property type="match status" value="1"/>
</dbReference>
<dbReference type="InterPro" id="IPR027417">
    <property type="entry name" value="P-loop_NTPase"/>
</dbReference>
<keyword evidence="3 6" id="KW-0067">ATP-binding</keyword>
<evidence type="ECO:0000256" key="4">
    <source>
        <dbReference type="SAM" id="MobiDB-lite"/>
    </source>
</evidence>
<dbReference type="AlphaFoldDB" id="A0A7K3M3X7"/>
<evidence type="ECO:0000313" key="6">
    <source>
        <dbReference type="EMBL" id="NDL58023.1"/>
    </source>
</evidence>
<dbReference type="GO" id="GO:0005524">
    <property type="term" value="F:ATP binding"/>
    <property type="evidence" value="ECO:0007669"/>
    <property type="project" value="UniProtKB-KW"/>
</dbReference>
<dbReference type="Proteomes" id="UP000460435">
    <property type="component" value="Unassembled WGS sequence"/>
</dbReference>
<comment type="caution">
    <text evidence="6">The sequence shown here is derived from an EMBL/GenBank/DDBJ whole genome shotgun (WGS) entry which is preliminary data.</text>
</comment>
<dbReference type="InterPro" id="IPR015854">
    <property type="entry name" value="ABC_transpr_LolD-like"/>
</dbReference>
<proteinExistence type="predicted"/>
<dbReference type="Gene3D" id="3.40.50.300">
    <property type="entry name" value="P-loop containing nucleotide triphosphate hydrolases"/>
    <property type="match status" value="1"/>
</dbReference>
<evidence type="ECO:0000259" key="5">
    <source>
        <dbReference type="PROSITE" id="PS50893"/>
    </source>
</evidence>
<dbReference type="PROSITE" id="PS00211">
    <property type="entry name" value="ABC_TRANSPORTER_1"/>
    <property type="match status" value="1"/>
</dbReference>
<name>A0A7K3M3X7_9ACTN</name>
<dbReference type="GO" id="GO:0005886">
    <property type="term" value="C:plasma membrane"/>
    <property type="evidence" value="ECO:0007669"/>
    <property type="project" value="TreeGrafter"/>
</dbReference>
<gene>
    <name evidence="6" type="ORF">F7O44_13165</name>
</gene>
<dbReference type="PANTHER" id="PTHR24220:SF86">
    <property type="entry name" value="ABC TRANSPORTER ABCH.1"/>
    <property type="match status" value="1"/>
</dbReference>
<keyword evidence="1" id="KW-0813">Transport</keyword>
<keyword evidence="7" id="KW-1185">Reference proteome</keyword>
<dbReference type="GO" id="GO:0022857">
    <property type="term" value="F:transmembrane transporter activity"/>
    <property type="evidence" value="ECO:0007669"/>
    <property type="project" value="TreeGrafter"/>
</dbReference>
<feature type="region of interest" description="Disordered" evidence="4">
    <location>
        <begin position="228"/>
        <end position="256"/>
    </location>
</feature>
<protein>
    <submittedName>
        <fullName evidence="6">ATP-binding cassette domain-containing protein</fullName>
    </submittedName>
</protein>
<evidence type="ECO:0000256" key="3">
    <source>
        <dbReference type="ARBA" id="ARBA00022840"/>
    </source>
</evidence>
<sequence length="256" mass="27663">MTSADPSAAVTPPVVEMTGVSRSFPGPPEVQAVRDVNVTIWEGEYVSIIGPSGSGKSTLLHLLGLLDRPTTGTYRLDGVDVSGLSEARRSTLRGERIGFVFQAFHLLPHRSVLENVGLSMLYRRVPKRERLERSRATLERVGLGHRIDFEPTTLSGGERQRVAIARALVAEPSLLLADEPTGNLDSGNAEAVLEVFDKLHAEGLTLAVITHDDDVSHRADRRVRITDGTLSEGIDQPVPRKLAADPLGAPANQVMS</sequence>
<dbReference type="InterPro" id="IPR003439">
    <property type="entry name" value="ABC_transporter-like_ATP-bd"/>
</dbReference>